<dbReference type="OrthoDB" id="9787548at2"/>
<dbReference type="InterPro" id="IPR001046">
    <property type="entry name" value="NRAMP_fam"/>
</dbReference>
<feature type="transmembrane region" description="Helical" evidence="7">
    <location>
        <begin position="88"/>
        <end position="111"/>
    </location>
</feature>
<organism evidence="8 9">
    <name type="scientific">Albidiferax ferrireducens (strain ATCC BAA-621 / DSM 15236 / T118)</name>
    <name type="common">Rhodoferax ferrireducens</name>
    <dbReference type="NCBI Taxonomy" id="338969"/>
    <lineage>
        <taxon>Bacteria</taxon>
        <taxon>Pseudomonadati</taxon>
        <taxon>Pseudomonadota</taxon>
        <taxon>Betaproteobacteria</taxon>
        <taxon>Burkholderiales</taxon>
        <taxon>Comamonadaceae</taxon>
        <taxon>Rhodoferax</taxon>
    </lineage>
</organism>
<dbReference type="NCBIfam" id="NF037982">
    <property type="entry name" value="Nramp_1"/>
    <property type="match status" value="1"/>
</dbReference>
<dbReference type="GO" id="GO:0015086">
    <property type="term" value="F:cadmium ion transmembrane transporter activity"/>
    <property type="evidence" value="ECO:0007669"/>
    <property type="project" value="TreeGrafter"/>
</dbReference>
<evidence type="ECO:0000256" key="7">
    <source>
        <dbReference type="SAM" id="Phobius"/>
    </source>
</evidence>
<proteinExistence type="predicted"/>
<dbReference type="eggNOG" id="COG1914">
    <property type="taxonomic scope" value="Bacteria"/>
</dbReference>
<feature type="transmembrane region" description="Helical" evidence="7">
    <location>
        <begin position="241"/>
        <end position="268"/>
    </location>
</feature>
<dbReference type="PANTHER" id="PTHR11706">
    <property type="entry name" value="SOLUTE CARRIER PROTEIN FAMILY 11 MEMBER"/>
    <property type="match status" value="1"/>
</dbReference>
<dbReference type="STRING" id="338969.Rfer_1218"/>
<dbReference type="GO" id="GO:0034755">
    <property type="term" value="P:iron ion transmembrane transport"/>
    <property type="evidence" value="ECO:0007669"/>
    <property type="project" value="TreeGrafter"/>
</dbReference>
<keyword evidence="6 7" id="KW-0472">Membrane</keyword>
<reference evidence="9" key="1">
    <citation type="submission" date="2006-02" db="EMBL/GenBank/DDBJ databases">
        <title>Complete sequence of chromosome of Rhodoferax ferrireducens DSM 15236.</title>
        <authorList>
            <person name="Copeland A."/>
            <person name="Lucas S."/>
            <person name="Lapidus A."/>
            <person name="Barry K."/>
            <person name="Detter J.C."/>
            <person name="Glavina del Rio T."/>
            <person name="Hammon N."/>
            <person name="Israni S."/>
            <person name="Pitluck S."/>
            <person name="Brettin T."/>
            <person name="Bruce D."/>
            <person name="Han C."/>
            <person name="Tapia R."/>
            <person name="Gilna P."/>
            <person name="Kiss H."/>
            <person name="Schmutz J."/>
            <person name="Larimer F."/>
            <person name="Land M."/>
            <person name="Kyrpides N."/>
            <person name="Ivanova N."/>
            <person name="Richardson P."/>
        </authorList>
    </citation>
    <scope>NUCLEOTIDE SEQUENCE [LARGE SCALE GENOMIC DNA]</scope>
    <source>
        <strain evidence="9">ATCC BAA-621 / DSM 15236 / T118</strain>
    </source>
</reference>
<dbReference type="PANTHER" id="PTHR11706:SF33">
    <property type="entry name" value="NATURAL RESISTANCE-ASSOCIATED MACROPHAGE PROTEIN 2"/>
    <property type="match status" value="1"/>
</dbReference>
<protein>
    <submittedName>
        <fullName evidence="8">Natural resistance-associated macrophage protein</fullName>
    </submittedName>
</protein>
<sequence length="422" mass="45176">MFNKIGKFSPRAVLRRLGPGLITGAADDDPSGIATYSQAGAQFGFSMLWTMVLTLPLMVAIQIVSARIGYVTGHGLVANIKARFPRPVLLGVVGMLLLANTLNLAADIAAMAEALRLLVGGSAQVYAVTFGLLCLVLQVFLNYKTYVRWLKWLTLALLSYVAVVFTLHIDWWQVARQIVLPQLPGGHEVLLTVVAVFGTTISPYLFFWQAAQEVEDVNAGPGKPHTAPEVRHHLRRIKLDTVIGMTFSNLIAFFIILSTAVTLHAAGVHDIETSAQAAEALRPLAGELTFLLFSLGIIGTGLLAVPVLAGSAAYAVAEAAGWQGSLSLRLDKGEGRGFYGVIAAATLGGVVLCFTSMDPVKELFWSAVLNGVIAVPIMAVMMLLASRRDTMGQHVIGRKLRWLGWLATAVMTATVLAMLTTA</sequence>
<dbReference type="Pfam" id="PF01566">
    <property type="entry name" value="Nramp"/>
    <property type="match status" value="1"/>
</dbReference>
<dbReference type="GO" id="GO:0005886">
    <property type="term" value="C:plasma membrane"/>
    <property type="evidence" value="ECO:0007669"/>
    <property type="project" value="TreeGrafter"/>
</dbReference>
<feature type="transmembrane region" description="Helical" evidence="7">
    <location>
        <begin position="189"/>
        <end position="207"/>
    </location>
</feature>
<feature type="transmembrane region" description="Helical" evidence="7">
    <location>
        <begin position="288"/>
        <end position="317"/>
    </location>
</feature>
<keyword evidence="3 7" id="KW-0812">Transmembrane</keyword>
<gene>
    <name evidence="8" type="ordered locus">Rfer_1218</name>
</gene>
<keyword evidence="9" id="KW-1185">Reference proteome</keyword>
<keyword evidence="5 7" id="KW-1133">Transmembrane helix</keyword>
<feature type="transmembrane region" description="Helical" evidence="7">
    <location>
        <begin position="150"/>
        <end position="169"/>
    </location>
</feature>
<dbReference type="GO" id="GO:0015293">
    <property type="term" value="F:symporter activity"/>
    <property type="evidence" value="ECO:0007669"/>
    <property type="project" value="UniProtKB-KW"/>
</dbReference>
<evidence type="ECO:0000313" key="8">
    <source>
        <dbReference type="EMBL" id="ABD68952.1"/>
    </source>
</evidence>
<feature type="transmembrane region" description="Helical" evidence="7">
    <location>
        <begin position="123"/>
        <end position="143"/>
    </location>
</feature>
<dbReference type="AlphaFoldDB" id="Q21Z51"/>
<evidence type="ECO:0000256" key="4">
    <source>
        <dbReference type="ARBA" id="ARBA00022847"/>
    </source>
</evidence>
<feature type="transmembrane region" description="Helical" evidence="7">
    <location>
        <begin position="47"/>
        <end position="68"/>
    </location>
</feature>
<feature type="transmembrane region" description="Helical" evidence="7">
    <location>
        <begin position="338"/>
        <end position="357"/>
    </location>
</feature>
<accession>Q21Z51</accession>
<evidence type="ECO:0000313" key="9">
    <source>
        <dbReference type="Proteomes" id="UP000008332"/>
    </source>
</evidence>
<dbReference type="RefSeq" id="WP_011463520.1">
    <property type="nucleotide sequence ID" value="NC_007908.1"/>
</dbReference>
<evidence type="ECO:0000256" key="5">
    <source>
        <dbReference type="ARBA" id="ARBA00022989"/>
    </source>
</evidence>
<dbReference type="HOGENOM" id="CLU_020088_6_2_4"/>
<feature type="transmembrane region" description="Helical" evidence="7">
    <location>
        <begin position="400"/>
        <end position="419"/>
    </location>
</feature>
<keyword evidence="4" id="KW-0769">Symport</keyword>
<dbReference type="KEGG" id="rfr:Rfer_1218"/>
<keyword evidence="2" id="KW-0813">Transport</keyword>
<evidence type="ECO:0000256" key="1">
    <source>
        <dbReference type="ARBA" id="ARBA00004141"/>
    </source>
</evidence>
<name>Q21Z51_ALBFT</name>
<dbReference type="Proteomes" id="UP000008332">
    <property type="component" value="Chromosome"/>
</dbReference>
<feature type="transmembrane region" description="Helical" evidence="7">
    <location>
        <begin position="363"/>
        <end position="384"/>
    </location>
</feature>
<comment type="subcellular location">
    <subcellularLocation>
        <location evidence="1">Membrane</location>
        <topology evidence="1">Multi-pass membrane protein</topology>
    </subcellularLocation>
</comment>
<dbReference type="EMBL" id="CP000267">
    <property type="protein sequence ID" value="ABD68952.1"/>
    <property type="molecule type" value="Genomic_DNA"/>
</dbReference>
<evidence type="ECO:0000256" key="2">
    <source>
        <dbReference type="ARBA" id="ARBA00022448"/>
    </source>
</evidence>
<dbReference type="GO" id="GO:0005384">
    <property type="term" value="F:manganese ion transmembrane transporter activity"/>
    <property type="evidence" value="ECO:0007669"/>
    <property type="project" value="TreeGrafter"/>
</dbReference>
<evidence type="ECO:0000256" key="6">
    <source>
        <dbReference type="ARBA" id="ARBA00023136"/>
    </source>
</evidence>
<evidence type="ECO:0000256" key="3">
    <source>
        <dbReference type="ARBA" id="ARBA00022692"/>
    </source>
</evidence>